<evidence type="ECO:0000313" key="1">
    <source>
        <dbReference type="EMBL" id="SMC78037.1"/>
    </source>
</evidence>
<organism evidence="1 2">
    <name type="scientific">Primorskyibacter flagellatus</name>
    <dbReference type="NCBI Taxonomy" id="1387277"/>
    <lineage>
        <taxon>Bacteria</taxon>
        <taxon>Pseudomonadati</taxon>
        <taxon>Pseudomonadota</taxon>
        <taxon>Alphaproteobacteria</taxon>
        <taxon>Rhodobacterales</taxon>
        <taxon>Roseobacteraceae</taxon>
        <taxon>Primorskyibacter</taxon>
    </lineage>
</organism>
<keyword evidence="1" id="KW-0808">Transferase</keyword>
<dbReference type="Gene3D" id="3.30.420.310">
    <property type="entry name" value="2-keto-3-deoxy-galactonokinase, C-terminal domain"/>
    <property type="match status" value="1"/>
</dbReference>
<evidence type="ECO:0000313" key="2">
    <source>
        <dbReference type="Proteomes" id="UP000192330"/>
    </source>
</evidence>
<dbReference type="Proteomes" id="UP000192330">
    <property type="component" value="Unassembled WGS sequence"/>
</dbReference>
<dbReference type="GO" id="GO:0008671">
    <property type="term" value="F:2-dehydro-3-deoxygalactonokinase activity"/>
    <property type="evidence" value="ECO:0007669"/>
    <property type="project" value="InterPro"/>
</dbReference>
<dbReference type="Gene3D" id="3.30.420.300">
    <property type="entry name" value="2-keto-3-deoxy-galactonokinase, substrate binding domain"/>
    <property type="match status" value="1"/>
</dbReference>
<sequence length="302" mass="31657">MTQADWIAVDWGTSNVRAWIFDERGEVRATASSDKGMGSLDPAGFEPALIELVGQHLPETGKVPVIACGMVGARQGWVEAPYATCPCPPPGLADAVSATAADPRLDVSILPGVKQSGPADVMRGEETQIGGFLATEPGFDGILCLPGTHTKWVHISAGEIVSFRTCMTGEIFALLSRQSVLRFAVAGDGWDAQSFQAAVGDAISSPQNLSAWLFGLRADSLLNETGVDVSKARLSGLLLGLELAGTKPYWLGREVVIVGAPSLSDLYVTALAEQGVSARFMDGGNLSLAGIRAARAQMESKT</sequence>
<keyword evidence="1" id="KW-0418">Kinase</keyword>
<dbReference type="AlphaFoldDB" id="A0A1W2BYI9"/>
<dbReference type="InterPro" id="IPR043129">
    <property type="entry name" value="ATPase_NBD"/>
</dbReference>
<dbReference type="InterPro" id="IPR007729">
    <property type="entry name" value="DGOK"/>
</dbReference>
<protein>
    <submittedName>
        <fullName evidence="1">2-dehydro-3-deoxygalactonokinase</fullName>
    </submittedName>
</protein>
<dbReference type="RefSeq" id="WP_084352857.1">
    <property type="nucleotide sequence ID" value="NZ_FWYD01000005.1"/>
</dbReference>
<dbReference type="InterPro" id="IPR042258">
    <property type="entry name" value="DGOK_N"/>
</dbReference>
<accession>A0A1W2BYI9</accession>
<dbReference type="InterPro" id="IPR042257">
    <property type="entry name" value="DGOK_C"/>
</dbReference>
<name>A0A1W2BYI9_9RHOB</name>
<dbReference type="EMBL" id="FWYD01000005">
    <property type="protein sequence ID" value="SMC78037.1"/>
    <property type="molecule type" value="Genomic_DNA"/>
</dbReference>
<reference evidence="1 2" key="1">
    <citation type="submission" date="2017-04" db="EMBL/GenBank/DDBJ databases">
        <authorList>
            <person name="Afonso C.L."/>
            <person name="Miller P.J."/>
            <person name="Scott M.A."/>
            <person name="Spackman E."/>
            <person name="Goraichik I."/>
            <person name="Dimitrov K.M."/>
            <person name="Suarez D.L."/>
            <person name="Swayne D.E."/>
        </authorList>
    </citation>
    <scope>NUCLEOTIDE SEQUENCE [LARGE SCALE GENOMIC DNA]</scope>
    <source>
        <strain evidence="1 2">CGMCC 1.12644</strain>
    </source>
</reference>
<gene>
    <name evidence="1" type="ORF">SAMN06295998_105125</name>
</gene>
<dbReference type="STRING" id="1387277.SAMN06295998_105125"/>
<dbReference type="GO" id="GO:0034194">
    <property type="term" value="P:D-galactonate catabolic process"/>
    <property type="evidence" value="ECO:0007669"/>
    <property type="project" value="InterPro"/>
</dbReference>
<dbReference type="Pfam" id="PF05035">
    <property type="entry name" value="DGOK"/>
    <property type="match status" value="1"/>
</dbReference>
<keyword evidence="2" id="KW-1185">Reference proteome</keyword>
<dbReference type="OrthoDB" id="256574at2"/>
<dbReference type="SUPFAM" id="SSF53067">
    <property type="entry name" value="Actin-like ATPase domain"/>
    <property type="match status" value="1"/>
</dbReference>
<proteinExistence type="predicted"/>